<gene>
    <name evidence="5" type="ORF">BDV95DRAFT_582362</name>
</gene>
<accession>A0A7C8I0N7</accession>
<sequence>MSAVGSDQTQAALLSSIVERIASNSAAITSFLKQNDSPPELTNKSNPFDVLVPPNAPEEIRTKQEELLNLALELQTIATDPYQFLQRQAAQNNQFYCLRWIFHFNIHANVPQNSAITYACLASQTGVPERQLTSIARMAILAGFFSEPEPGKLAHNRLSAAFAVPSLSDLGSFLTNVSAPMPTKMVEATEKWGGSQSKAHTAYNVVNDTELPIFEHTAGIPELREQYAQYMKNQAATEGLSPMHLVRGFDWASLGDVTVIDVGGSLGHASAALAAEFPELNFVVQDLPATVEKARSLSPTLFSPSVLERISYQEHDFFQPQPQPSGRKPDVFLLRMILHDWKDDDAAKILKNLASAMGPKVRNKHEPRMIIMDIVMPDAAGSISRVQEMQLRVRDLTMLQAHNARERELRDWYALIDSADCGLVLRNHVRPFNSILSIMEVAIKE</sequence>
<protein>
    <submittedName>
        <fullName evidence="5">Sterigmatocystin 8-O-methyltransferase</fullName>
    </submittedName>
</protein>
<dbReference type="AlphaFoldDB" id="A0A7C8I0N7"/>
<comment type="caution">
    <text evidence="5">The sequence shown here is derived from an EMBL/GenBank/DDBJ whole genome shotgun (WGS) entry which is preliminary data.</text>
</comment>
<dbReference type="Proteomes" id="UP000481861">
    <property type="component" value="Unassembled WGS sequence"/>
</dbReference>
<dbReference type="SUPFAM" id="SSF53335">
    <property type="entry name" value="S-adenosyl-L-methionine-dependent methyltransferases"/>
    <property type="match status" value="1"/>
</dbReference>
<dbReference type="Gene3D" id="3.40.50.150">
    <property type="entry name" value="Vaccinia Virus protein VP39"/>
    <property type="match status" value="1"/>
</dbReference>
<dbReference type="InterPro" id="IPR029063">
    <property type="entry name" value="SAM-dependent_MTases_sf"/>
</dbReference>
<keyword evidence="3" id="KW-0949">S-adenosyl-L-methionine</keyword>
<keyword evidence="2 5" id="KW-0808">Transferase</keyword>
<dbReference type="InterPro" id="IPR036390">
    <property type="entry name" value="WH_DNA-bd_sf"/>
</dbReference>
<evidence type="ECO:0000256" key="3">
    <source>
        <dbReference type="ARBA" id="ARBA00022691"/>
    </source>
</evidence>
<dbReference type="EMBL" id="JAADJZ010000023">
    <property type="protein sequence ID" value="KAF2867548.1"/>
    <property type="molecule type" value="Genomic_DNA"/>
</dbReference>
<reference evidence="5 6" key="1">
    <citation type="submission" date="2020-01" db="EMBL/GenBank/DDBJ databases">
        <authorList>
            <consortium name="DOE Joint Genome Institute"/>
            <person name="Haridas S."/>
            <person name="Albert R."/>
            <person name="Binder M."/>
            <person name="Bloem J."/>
            <person name="Labutti K."/>
            <person name="Salamov A."/>
            <person name="Andreopoulos B."/>
            <person name="Baker S.E."/>
            <person name="Barry K."/>
            <person name="Bills G."/>
            <person name="Bluhm B.H."/>
            <person name="Cannon C."/>
            <person name="Castanera R."/>
            <person name="Culley D.E."/>
            <person name="Daum C."/>
            <person name="Ezra D."/>
            <person name="Gonzalez J.B."/>
            <person name="Henrissat B."/>
            <person name="Kuo A."/>
            <person name="Liang C."/>
            <person name="Lipzen A."/>
            <person name="Lutzoni F."/>
            <person name="Magnuson J."/>
            <person name="Mondo S."/>
            <person name="Nolan M."/>
            <person name="Ohm R."/>
            <person name="Pangilinan J."/>
            <person name="Park H.-J.H."/>
            <person name="Ramirez L."/>
            <person name="Alfaro M."/>
            <person name="Sun H."/>
            <person name="Tritt A."/>
            <person name="Yoshinaga Y."/>
            <person name="Zwiers L.-H.L."/>
            <person name="Turgeon B.G."/>
            <person name="Goodwin S.B."/>
            <person name="Spatafora J.W."/>
            <person name="Crous P.W."/>
            <person name="Grigoriev I.V."/>
        </authorList>
    </citation>
    <scope>NUCLEOTIDE SEQUENCE [LARGE SCALE GENOMIC DNA]</scope>
    <source>
        <strain evidence="5 6">CBS 611.86</strain>
    </source>
</reference>
<feature type="domain" description="O-methyltransferase C-terminal" evidence="4">
    <location>
        <begin position="213"/>
        <end position="419"/>
    </location>
</feature>
<evidence type="ECO:0000256" key="1">
    <source>
        <dbReference type="ARBA" id="ARBA00022603"/>
    </source>
</evidence>
<dbReference type="GO" id="GO:0008171">
    <property type="term" value="F:O-methyltransferase activity"/>
    <property type="evidence" value="ECO:0007669"/>
    <property type="project" value="InterPro"/>
</dbReference>
<dbReference type="InterPro" id="IPR001077">
    <property type="entry name" value="COMT_C"/>
</dbReference>
<evidence type="ECO:0000313" key="6">
    <source>
        <dbReference type="Proteomes" id="UP000481861"/>
    </source>
</evidence>
<dbReference type="PANTHER" id="PTHR43712">
    <property type="entry name" value="PUTATIVE (AFU_ORTHOLOGUE AFUA_4G14580)-RELATED"/>
    <property type="match status" value="1"/>
</dbReference>
<dbReference type="Gene3D" id="1.10.10.10">
    <property type="entry name" value="Winged helix-like DNA-binding domain superfamily/Winged helix DNA-binding domain"/>
    <property type="match status" value="1"/>
</dbReference>
<dbReference type="Pfam" id="PF00891">
    <property type="entry name" value="Methyltransf_2"/>
    <property type="match status" value="1"/>
</dbReference>
<dbReference type="InterPro" id="IPR016461">
    <property type="entry name" value="COMT-like"/>
</dbReference>
<dbReference type="PROSITE" id="PS51683">
    <property type="entry name" value="SAM_OMT_II"/>
    <property type="match status" value="1"/>
</dbReference>
<dbReference type="SUPFAM" id="SSF46785">
    <property type="entry name" value="Winged helix' DNA-binding domain"/>
    <property type="match status" value="1"/>
</dbReference>
<evidence type="ECO:0000259" key="4">
    <source>
        <dbReference type="Pfam" id="PF00891"/>
    </source>
</evidence>
<dbReference type="OrthoDB" id="1606438at2759"/>
<evidence type="ECO:0000256" key="2">
    <source>
        <dbReference type="ARBA" id="ARBA00022679"/>
    </source>
</evidence>
<dbReference type="InterPro" id="IPR036388">
    <property type="entry name" value="WH-like_DNA-bd_sf"/>
</dbReference>
<keyword evidence="1 5" id="KW-0489">Methyltransferase</keyword>
<proteinExistence type="predicted"/>
<keyword evidence="6" id="KW-1185">Reference proteome</keyword>
<name>A0A7C8I0N7_9PLEO</name>
<evidence type="ECO:0000313" key="5">
    <source>
        <dbReference type="EMBL" id="KAF2867548.1"/>
    </source>
</evidence>
<organism evidence="5 6">
    <name type="scientific">Massariosphaeria phaeospora</name>
    <dbReference type="NCBI Taxonomy" id="100035"/>
    <lineage>
        <taxon>Eukaryota</taxon>
        <taxon>Fungi</taxon>
        <taxon>Dikarya</taxon>
        <taxon>Ascomycota</taxon>
        <taxon>Pezizomycotina</taxon>
        <taxon>Dothideomycetes</taxon>
        <taxon>Pleosporomycetidae</taxon>
        <taxon>Pleosporales</taxon>
        <taxon>Pleosporales incertae sedis</taxon>
        <taxon>Massariosphaeria</taxon>
    </lineage>
</organism>
<dbReference type="PANTHER" id="PTHR43712:SF19">
    <property type="entry name" value="DUAL O-METHYLTRANSFERASE_FAD-DEPENDENT MONOOXYGENASE ELCB"/>
    <property type="match status" value="1"/>
</dbReference>
<dbReference type="GO" id="GO:0032259">
    <property type="term" value="P:methylation"/>
    <property type="evidence" value="ECO:0007669"/>
    <property type="project" value="UniProtKB-KW"/>
</dbReference>